<protein>
    <submittedName>
        <fullName evidence="1">Uncharacterized protein</fullName>
    </submittedName>
</protein>
<dbReference type="PANTHER" id="PTHR31340:SF3">
    <property type="entry name" value="MITOCHONDRIAL GENOME MAINTENANCE EXONUCLEASE 1"/>
    <property type="match status" value="1"/>
</dbReference>
<dbReference type="EMBL" id="HACG01019016">
    <property type="protein sequence ID" value="CEK65881.1"/>
    <property type="molecule type" value="Transcribed_RNA"/>
</dbReference>
<dbReference type="GO" id="GO:0008297">
    <property type="term" value="F:single-stranded DNA exodeoxyribonuclease activity"/>
    <property type="evidence" value="ECO:0007669"/>
    <property type="project" value="TreeGrafter"/>
</dbReference>
<reference evidence="1" key="1">
    <citation type="submission" date="2014-12" db="EMBL/GenBank/DDBJ databases">
        <title>Insight into the proteome of Arion vulgaris.</title>
        <authorList>
            <person name="Aradska J."/>
            <person name="Bulat T."/>
            <person name="Smidak R."/>
            <person name="Sarate P."/>
            <person name="Gangsoo J."/>
            <person name="Sialana F."/>
            <person name="Bilban M."/>
            <person name="Lubec G."/>
        </authorList>
    </citation>
    <scope>NUCLEOTIDE SEQUENCE</scope>
    <source>
        <tissue evidence="1">Skin</tissue>
    </source>
</reference>
<gene>
    <name evidence="1" type="primary">ORF56602</name>
</gene>
<organism evidence="1">
    <name type="scientific">Arion vulgaris</name>
    <dbReference type="NCBI Taxonomy" id="1028688"/>
    <lineage>
        <taxon>Eukaryota</taxon>
        <taxon>Metazoa</taxon>
        <taxon>Spiralia</taxon>
        <taxon>Lophotrochozoa</taxon>
        <taxon>Mollusca</taxon>
        <taxon>Gastropoda</taxon>
        <taxon>Heterobranchia</taxon>
        <taxon>Euthyneura</taxon>
        <taxon>Panpulmonata</taxon>
        <taxon>Eupulmonata</taxon>
        <taxon>Stylommatophora</taxon>
        <taxon>Helicina</taxon>
        <taxon>Arionoidea</taxon>
        <taxon>Arionidae</taxon>
        <taxon>Arion</taxon>
    </lineage>
</organism>
<dbReference type="GO" id="GO:0006264">
    <property type="term" value="P:mitochondrial DNA replication"/>
    <property type="evidence" value="ECO:0007669"/>
    <property type="project" value="TreeGrafter"/>
</dbReference>
<dbReference type="AlphaFoldDB" id="A0A0B6ZDF4"/>
<dbReference type="PANTHER" id="PTHR31340">
    <property type="entry name" value="MITOCHONDRIAL GENOME MAINTENANCE EXONUCLEASE 1"/>
    <property type="match status" value="1"/>
</dbReference>
<dbReference type="GO" id="GO:0005739">
    <property type="term" value="C:mitochondrion"/>
    <property type="evidence" value="ECO:0007669"/>
    <property type="project" value="TreeGrafter"/>
</dbReference>
<accession>A0A0B6ZDF4</accession>
<sequence>TISSTSSNSSTLQPEISSLPLSQSTVANATLKLPFEPPESFQIITKIPFFPKESHIWQSQIDSQLFDSFKTDVEQMSLRVFPSVKSILNKTMSDLNRFFLNRWREGLIKELGEEGFRQHQEATIRNGVNLHANIMEHLSGKSADEIQVMPDNE</sequence>
<feature type="non-terminal residue" evidence="1">
    <location>
        <position position="1"/>
    </location>
</feature>
<feature type="non-terminal residue" evidence="1">
    <location>
        <position position="153"/>
    </location>
</feature>
<proteinExistence type="predicted"/>
<name>A0A0B6ZDF4_9EUPU</name>
<evidence type="ECO:0000313" key="1">
    <source>
        <dbReference type="EMBL" id="CEK65881.1"/>
    </source>
</evidence>